<sequence>MVVTSPPSYDALCRKLFHRVCNRDWCDNKESFEFNKDVVTMSALDAQMRRSLNMEYRLCEKVKKAHKEEDIAAIKPEHITGGRVDDLCQSYQLEKFRF</sequence>
<evidence type="ECO:0000313" key="2">
    <source>
        <dbReference type="Proteomes" id="UP000796880"/>
    </source>
</evidence>
<keyword evidence="2" id="KW-1185">Reference proteome</keyword>
<evidence type="ECO:0000313" key="1">
    <source>
        <dbReference type="EMBL" id="KAF3436735.1"/>
    </source>
</evidence>
<dbReference type="GO" id="GO:0005576">
    <property type="term" value="C:extracellular region"/>
    <property type="evidence" value="ECO:0007669"/>
    <property type="project" value="InterPro"/>
</dbReference>
<dbReference type="EMBL" id="VOIH02000009">
    <property type="protein sequence ID" value="KAF3436735.1"/>
    <property type="molecule type" value="Genomic_DNA"/>
</dbReference>
<accession>A0A8K0GWA8</accession>
<gene>
    <name evidence="1" type="ORF">FNV43_RR19482</name>
</gene>
<proteinExistence type="predicted"/>
<organism evidence="1 2">
    <name type="scientific">Rhamnella rubrinervis</name>
    <dbReference type="NCBI Taxonomy" id="2594499"/>
    <lineage>
        <taxon>Eukaryota</taxon>
        <taxon>Viridiplantae</taxon>
        <taxon>Streptophyta</taxon>
        <taxon>Embryophyta</taxon>
        <taxon>Tracheophyta</taxon>
        <taxon>Spermatophyta</taxon>
        <taxon>Magnoliopsida</taxon>
        <taxon>eudicotyledons</taxon>
        <taxon>Gunneridae</taxon>
        <taxon>Pentapetalae</taxon>
        <taxon>rosids</taxon>
        <taxon>fabids</taxon>
        <taxon>Rosales</taxon>
        <taxon>Rhamnaceae</taxon>
        <taxon>rhamnoid group</taxon>
        <taxon>Rhamneae</taxon>
        <taxon>Rhamnella</taxon>
    </lineage>
</organism>
<dbReference type="SUPFAM" id="SSF54334">
    <property type="entry name" value="Superantigen toxins, C-terminal domain"/>
    <property type="match status" value="1"/>
</dbReference>
<protein>
    <submittedName>
        <fullName evidence="1">Uncharacterized protein</fullName>
    </submittedName>
</protein>
<dbReference type="AlphaFoldDB" id="A0A8K0GWA8"/>
<dbReference type="Proteomes" id="UP000796880">
    <property type="component" value="Unassembled WGS sequence"/>
</dbReference>
<dbReference type="InterPro" id="IPR016091">
    <property type="entry name" value="SuperAg_toxin_C"/>
</dbReference>
<reference evidence="1" key="1">
    <citation type="submission" date="2020-03" db="EMBL/GenBank/DDBJ databases">
        <title>A high-quality chromosome-level genome assembly of a woody plant with both climbing and erect habits, Rhamnella rubrinervis.</title>
        <authorList>
            <person name="Lu Z."/>
            <person name="Yang Y."/>
            <person name="Zhu X."/>
            <person name="Sun Y."/>
        </authorList>
    </citation>
    <scope>NUCLEOTIDE SEQUENCE</scope>
    <source>
        <strain evidence="1">BYM</strain>
        <tissue evidence="1">Leaf</tissue>
    </source>
</reference>
<comment type="caution">
    <text evidence="1">The sequence shown here is derived from an EMBL/GenBank/DDBJ whole genome shotgun (WGS) entry which is preliminary data.</text>
</comment>
<name>A0A8K0GWA8_9ROSA</name>